<accession>A0ABR9YGB1</accession>
<reference evidence="3" key="2">
    <citation type="submission" date="2020-11" db="EMBL/GenBank/DDBJ databases">
        <title>Description of novel Gluconobacter species.</title>
        <authorList>
            <person name="Cleenwerck I."/>
            <person name="Cnockaert M."/>
            <person name="Borremans W."/>
            <person name="Wieme A.D."/>
            <person name="De Vuyst L."/>
            <person name="Vandamme P."/>
        </authorList>
    </citation>
    <scope>NUCLEOTIDE SEQUENCE</scope>
    <source>
        <strain evidence="3">LMG 27748</strain>
    </source>
</reference>
<protein>
    <submittedName>
        <fullName evidence="3">Superinfection immunity protein</fullName>
    </submittedName>
</protein>
<proteinExistence type="predicted"/>
<feature type="compositionally biased region" description="Pro residues" evidence="1">
    <location>
        <begin position="73"/>
        <end position="88"/>
    </location>
</feature>
<keyword evidence="4" id="KW-1185">Reference proteome</keyword>
<gene>
    <name evidence="3" type="ORF">HKD21_12760</name>
</gene>
<evidence type="ECO:0000313" key="4">
    <source>
        <dbReference type="Proteomes" id="UP000630952"/>
    </source>
</evidence>
<organism evidence="3 4">
    <name type="scientific">Gluconobacter cerevisiae</name>
    <dbReference type="NCBI Taxonomy" id="1379734"/>
    <lineage>
        <taxon>Bacteria</taxon>
        <taxon>Pseudomonadati</taxon>
        <taxon>Pseudomonadota</taxon>
        <taxon>Alphaproteobacteria</taxon>
        <taxon>Acetobacterales</taxon>
        <taxon>Acetobacteraceae</taxon>
        <taxon>Gluconobacter</taxon>
    </lineage>
</organism>
<sequence>MLAHAQSTKESGFGLSLCDLKPAAEKQNGHGCSVKEKELLPFPEALSAFLVQSGYITPEQAASVRETQSSASAPPPSTASAPQNPPLPSSAAARPTATNSDTAVSDKPTRSGTLFAVLAGLGLALYLLPILIAYKRDTVDQRKIAIITVLLGWTIIGWIAALVMALTQHSRKA</sequence>
<feature type="transmembrane region" description="Helical" evidence="2">
    <location>
        <begin position="144"/>
        <end position="166"/>
    </location>
</feature>
<feature type="region of interest" description="Disordered" evidence="1">
    <location>
        <begin position="62"/>
        <end position="107"/>
    </location>
</feature>
<keyword evidence="2" id="KW-1133">Transmembrane helix</keyword>
<dbReference type="Pfam" id="PF14373">
    <property type="entry name" value="Imm_superinfect"/>
    <property type="match status" value="1"/>
</dbReference>
<dbReference type="Proteomes" id="UP000630952">
    <property type="component" value="Unassembled WGS sequence"/>
</dbReference>
<keyword evidence="2" id="KW-0472">Membrane</keyword>
<dbReference type="EMBL" id="JABCQO010000013">
    <property type="protein sequence ID" value="MBF0877707.1"/>
    <property type="molecule type" value="Genomic_DNA"/>
</dbReference>
<evidence type="ECO:0000256" key="1">
    <source>
        <dbReference type="SAM" id="MobiDB-lite"/>
    </source>
</evidence>
<evidence type="ECO:0000313" key="3">
    <source>
        <dbReference type="EMBL" id="MBF0877707.1"/>
    </source>
</evidence>
<reference evidence="3" key="1">
    <citation type="submission" date="2020-04" db="EMBL/GenBank/DDBJ databases">
        <authorList>
            <person name="Sombolestani A."/>
        </authorList>
    </citation>
    <scope>NUCLEOTIDE SEQUENCE</scope>
    <source>
        <strain evidence="3">LMG 27748</strain>
    </source>
</reference>
<comment type="caution">
    <text evidence="3">The sequence shown here is derived from an EMBL/GenBank/DDBJ whole genome shotgun (WGS) entry which is preliminary data.</text>
</comment>
<dbReference type="InterPro" id="IPR016410">
    <property type="entry name" value="Phage_imm"/>
</dbReference>
<name>A0ABR9YGB1_9PROT</name>
<keyword evidence="2" id="KW-0812">Transmembrane</keyword>
<feature type="transmembrane region" description="Helical" evidence="2">
    <location>
        <begin position="114"/>
        <end position="132"/>
    </location>
</feature>
<evidence type="ECO:0000256" key="2">
    <source>
        <dbReference type="SAM" id="Phobius"/>
    </source>
</evidence>